<evidence type="ECO:0000313" key="1">
    <source>
        <dbReference type="EMBL" id="NMG04879.1"/>
    </source>
</evidence>
<dbReference type="EMBL" id="WTVM01000167">
    <property type="protein sequence ID" value="NMG04879.1"/>
    <property type="molecule type" value="Genomic_DNA"/>
</dbReference>
<proteinExistence type="predicted"/>
<dbReference type="AlphaFoldDB" id="A0A972F9N4"/>
<accession>A0A972F9N4</accession>
<dbReference type="RefSeq" id="WP_168989511.1">
    <property type="nucleotide sequence ID" value="NZ_CAWPHM010000074.1"/>
</dbReference>
<name>A0A972F9N4_9RHOO</name>
<keyword evidence="2" id="KW-1185">Reference proteome</keyword>
<organism evidence="1 2">
    <name type="scientific">Azoarcus taiwanensis</name>
    <dbReference type="NCBI Taxonomy" id="666964"/>
    <lineage>
        <taxon>Bacteria</taxon>
        <taxon>Pseudomonadati</taxon>
        <taxon>Pseudomonadota</taxon>
        <taxon>Betaproteobacteria</taxon>
        <taxon>Rhodocyclales</taxon>
        <taxon>Zoogloeaceae</taxon>
        <taxon>Azoarcus</taxon>
    </lineage>
</organism>
<dbReference type="Proteomes" id="UP000599523">
    <property type="component" value="Unassembled WGS sequence"/>
</dbReference>
<protein>
    <submittedName>
        <fullName evidence="1">Uncharacterized protein</fullName>
    </submittedName>
</protein>
<reference evidence="1" key="1">
    <citation type="submission" date="2019-12" db="EMBL/GenBank/DDBJ databases">
        <title>Comparative genomics gives insights into the taxonomy of the Azoarcus-Aromatoleum group and reveals separate origins of nif in the plant-associated Azoarcus and non-plant-associated Aromatoleum sub-groups.</title>
        <authorList>
            <person name="Lafos M."/>
            <person name="Maluk M."/>
            <person name="Batista M."/>
            <person name="Junghare M."/>
            <person name="Carmona M."/>
            <person name="Faoro H."/>
            <person name="Cruz L.M."/>
            <person name="Battistoni F."/>
            <person name="De Souza E."/>
            <person name="Pedrosa F."/>
            <person name="Chen W.-M."/>
            <person name="Poole P.S."/>
            <person name="Dixon R.A."/>
            <person name="James E.K."/>
        </authorList>
    </citation>
    <scope>NUCLEOTIDE SEQUENCE</scope>
    <source>
        <strain evidence="1">NSC3</strain>
    </source>
</reference>
<sequence>MSTPQEELVEGIEHLRPMMEANGFEFSLGETGIGSGGTFAVGQFQRDDRILAFSVRYGLGLVEYKVGQSRITHEDFLRYSGAWGNHACPNFGGTIQASFAALKQDLANHFSVFLSGKDEEFLAVVRDRDAEPNKFKGLAALGGRR</sequence>
<gene>
    <name evidence="1" type="ORF">GPA21_18155</name>
</gene>
<evidence type="ECO:0000313" key="2">
    <source>
        <dbReference type="Proteomes" id="UP000599523"/>
    </source>
</evidence>
<comment type="caution">
    <text evidence="1">The sequence shown here is derived from an EMBL/GenBank/DDBJ whole genome shotgun (WGS) entry which is preliminary data.</text>
</comment>